<name>A0ABN8ZXL0_RANTA</name>
<evidence type="ECO:0000256" key="1">
    <source>
        <dbReference type="SAM" id="MobiDB-lite"/>
    </source>
</evidence>
<protein>
    <submittedName>
        <fullName evidence="2">Uncharacterized protein</fullName>
    </submittedName>
</protein>
<keyword evidence="3" id="KW-1185">Reference proteome</keyword>
<organism evidence="2 3">
    <name type="scientific">Rangifer tarandus platyrhynchus</name>
    <name type="common">Svalbard reindeer</name>
    <dbReference type="NCBI Taxonomy" id="3082113"/>
    <lineage>
        <taxon>Eukaryota</taxon>
        <taxon>Metazoa</taxon>
        <taxon>Chordata</taxon>
        <taxon>Craniata</taxon>
        <taxon>Vertebrata</taxon>
        <taxon>Euteleostomi</taxon>
        <taxon>Mammalia</taxon>
        <taxon>Eutheria</taxon>
        <taxon>Laurasiatheria</taxon>
        <taxon>Artiodactyla</taxon>
        <taxon>Ruminantia</taxon>
        <taxon>Pecora</taxon>
        <taxon>Cervidae</taxon>
        <taxon>Odocoileinae</taxon>
        <taxon>Rangifer</taxon>
    </lineage>
</organism>
<reference evidence="2" key="1">
    <citation type="submission" date="2023-04" db="EMBL/GenBank/DDBJ databases">
        <authorList>
            <consortium name="ELIXIR-Norway"/>
        </authorList>
    </citation>
    <scope>NUCLEOTIDE SEQUENCE [LARGE SCALE GENOMIC DNA]</scope>
</reference>
<feature type="region of interest" description="Disordered" evidence="1">
    <location>
        <begin position="36"/>
        <end position="69"/>
    </location>
</feature>
<evidence type="ECO:0000313" key="3">
    <source>
        <dbReference type="Proteomes" id="UP001176941"/>
    </source>
</evidence>
<accession>A0ABN8ZXL0</accession>
<proteinExistence type="predicted"/>
<evidence type="ECO:0000313" key="2">
    <source>
        <dbReference type="EMBL" id="CAI9178288.1"/>
    </source>
</evidence>
<dbReference type="EMBL" id="OX459943">
    <property type="protein sequence ID" value="CAI9178288.1"/>
    <property type="molecule type" value="Genomic_DNA"/>
</dbReference>
<sequence>MGGSAAAVMHGLSGPAVALVDHEFDAEVSRKQLSGPTFSKQKKGVSHIHQNDQWPSARCSHRSGPRPLRTPSATRLLAVSLKVSAPLRISWAAFGGQSDAEDFGCWGNKTCSPNKDSIYKGCINKTVITFELECRKFTSVCKISPRKPEDGALVGTEKVWGRRRGRLSCRGQVGGTVFLPQAVQGGAPSLPAPPRTVHVLRWTGISGRGARETEESRDIPSKYEMRWGVNEVETQRGDSRWQERRLRPEVWGGGAGQWPDRGWQACAGAREAVSRSHRMRGQSSGSRTSLDAAWDLLYCVFHPERNPSSWGMQTPCRPRHHGIGARHRWSHALDAPRKRYTSKRMVTSTLSSSSTVFPAGAGPGCYADAP</sequence>
<gene>
    <name evidence="2" type="ORF">MRATA1EN1_LOCUS27250</name>
</gene>
<dbReference type="Proteomes" id="UP001176941">
    <property type="component" value="Chromosome 7"/>
</dbReference>